<dbReference type="SFLD" id="SFLDG01150">
    <property type="entry name" value="Main.1:_Beta-like"/>
    <property type="match status" value="1"/>
</dbReference>
<dbReference type="PANTHER" id="PTHR44051">
    <property type="entry name" value="GLUTATHIONE S-TRANSFERASE-RELATED"/>
    <property type="match status" value="1"/>
</dbReference>
<name>A0A1W6LIH9_9BURK</name>
<dbReference type="InterPro" id="IPR004045">
    <property type="entry name" value="Glutathione_S-Trfase_N"/>
</dbReference>
<dbReference type="SFLD" id="SFLDS00019">
    <property type="entry name" value="Glutathione_Transferase_(cytos"/>
    <property type="match status" value="1"/>
</dbReference>
<dbReference type="Pfam" id="PF02798">
    <property type="entry name" value="GST_N"/>
    <property type="match status" value="1"/>
</dbReference>
<dbReference type="SUPFAM" id="SSF52833">
    <property type="entry name" value="Thioredoxin-like"/>
    <property type="match status" value="1"/>
</dbReference>
<organism evidence="3 4">
    <name type="scientific">Piscinibacter gummiphilus</name>
    <dbReference type="NCBI Taxonomy" id="946333"/>
    <lineage>
        <taxon>Bacteria</taxon>
        <taxon>Pseudomonadati</taxon>
        <taxon>Pseudomonadota</taxon>
        <taxon>Betaproteobacteria</taxon>
        <taxon>Burkholderiales</taxon>
        <taxon>Sphaerotilaceae</taxon>
        <taxon>Piscinibacter</taxon>
    </lineage>
</organism>
<dbReference type="AlphaFoldDB" id="A0A1W6LIH9"/>
<dbReference type="SFLD" id="SFLDG00358">
    <property type="entry name" value="Main_(cytGST)"/>
    <property type="match status" value="1"/>
</dbReference>
<dbReference type="PROSITE" id="PS50405">
    <property type="entry name" value="GST_CTER"/>
    <property type="match status" value="1"/>
</dbReference>
<dbReference type="PANTHER" id="PTHR44051:SF8">
    <property type="entry name" value="GLUTATHIONE S-TRANSFERASE GSTA"/>
    <property type="match status" value="1"/>
</dbReference>
<feature type="domain" description="GST N-terminal" evidence="1">
    <location>
        <begin position="1"/>
        <end position="77"/>
    </location>
</feature>
<gene>
    <name evidence="3" type="ORF">A4W93_27630</name>
</gene>
<dbReference type="PROSITE" id="PS50404">
    <property type="entry name" value="GST_NTER"/>
    <property type="match status" value="1"/>
</dbReference>
<dbReference type="Proteomes" id="UP000193427">
    <property type="component" value="Chromosome"/>
</dbReference>
<accession>A0A1W6LIH9</accession>
<dbReference type="OrthoDB" id="8772754at2"/>
<dbReference type="Gene3D" id="3.40.30.10">
    <property type="entry name" value="Glutaredoxin"/>
    <property type="match status" value="1"/>
</dbReference>
<evidence type="ECO:0000313" key="3">
    <source>
        <dbReference type="EMBL" id="ARN24084.1"/>
    </source>
</evidence>
<feature type="domain" description="GST C-terminal" evidence="2">
    <location>
        <begin position="82"/>
        <end position="204"/>
    </location>
</feature>
<evidence type="ECO:0000259" key="2">
    <source>
        <dbReference type="PROSITE" id="PS50405"/>
    </source>
</evidence>
<sequence>MQLYYMAGASSLAAHIVLEWVQASYQLVEMTPESLRSASFLGLNALGKVPVLTHGAFTLTESVAILSYLVDLNPASGLLGGDTRSRAEAMRWLAFLNTEVHPSFRPLLARPEPDEADPPAGRATAAARRAVREHLARLDRQLESRDWIAGVRSVADPYLFVMFRWAVAMDVDLDGLRYLTAFARRMYGDAGTRAALHAEEGLAL</sequence>
<protein>
    <recommendedName>
        <fullName evidence="5">Glutathione S-transferase</fullName>
    </recommendedName>
</protein>
<dbReference type="CDD" id="cd03057">
    <property type="entry name" value="GST_N_Beta"/>
    <property type="match status" value="1"/>
</dbReference>
<dbReference type="InterPro" id="IPR010987">
    <property type="entry name" value="Glutathione-S-Trfase_C-like"/>
</dbReference>
<dbReference type="KEGG" id="rgu:A4W93_27630"/>
<proteinExistence type="predicted"/>
<keyword evidence="4" id="KW-1185">Reference proteome</keyword>
<evidence type="ECO:0000313" key="4">
    <source>
        <dbReference type="Proteomes" id="UP000193427"/>
    </source>
</evidence>
<reference evidence="3 4" key="1">
    <citation type="submission" date="2016-04" db="EMBL/GenBank/DDBJ databases">
        <title>Complete genome sequence of natural rubber-degrading, novel Gram-negative bacterium, Rhizobacter gummiphilus strain NS21.</title>
        <authorList>
            <person name="Tabata M."/>
            <person name="Kasai D."/>
            <person name="Fukuda M."/>
        </authorList>
    </citation>
    <scope>NUCLEOTIDE SEQUENCE [LARGE SCALE GENOMIC DNA]</scope>
    <source>
        <strain evidence="3 4">NS21</strain>
    </source>
</reference>
<evidence type="ECO:0000259" key="1">
    <source>
        <dbReference type="PROSITE" id="PS50404"/>
    </source>
</evidence>
<dbReference type="InterPro" id="IPR036282">
    <property type="entry name" value="Glutathione-S-Trfase_C_sf"/>
</dbReference>
<dbReference type="SUPFAM" id="SSF47616">
    <property type="entry name" value="GST C-terminal domain-like"/>
    <property type="match status" value="1"/>
</dbReference>
<dbReference type="EMBL" id="CP015118">
    <property type="protein sequence ID" value="ARN24084.1"/>
    <property type="molecule type" value="Genomic_DNA"/>
</dbReference>
<dbReference type="CDD" id="cd03188">
    <property type="entry name" value="GST_C_Beta"/>
    <property type="match status" value="1"/>
</dbReference>
<dbReference type="STRING" id="946333.A4W93_27630"/>
<dbReference type="Gene3D" id="1.20.1050.10">
    <property type="match status" value="1"/>
</dbReference>
<evidence type="ECO:0008006" key="5">
    <source>
        <dbReference type="Google" id="ProtNLM"/>
    </source>
</evidence>
<dbReference type="InterPro" id="IPR036249">
    <property type="entry name" value="Thioredoxin-like_sf"/>
</dbReference>
<dbReference type="InterPro" id="IPR040079">
    <property type="entry name" value="Glutathione_S-Trfase"/>
</dbReference>